<feature type="compositionally biased region" description="Basic and acidic residues" evidence="1">
    <location>
        <begin position="294"/>
        <end position="304"/>
    </location>
</feature>
<comment type="caution">
    <text evidence="2">The sequence shown here is derived from an EMBL/GenBank/DDBJ whole genome shotgun (WGS) entry which is preliminary data.</text>
</comment>
<feature type="compositionally biased region" description="Pro residues" evidence="1">
    <location>
        <begin position="192"/>
        <end position="203"/>
    </location>
</feature>
<dbReference type="Proteomes" id="UP000243140">
    <property type="component" value="Unassembled WGS sequence"/>
</dbReference>
<feature type="compositionally biased region" description="Basic and acidic residues" evidence="1">
    <location>
        <begin position="332"/>
        <end position="341"/>
    </location>
</feature>
<dbReference type="RefSeq" id="WP_083008684.1">
    <property type="nucleotide sequence ID" value="NZ_CP060015.1"/>
</dbReference>
<accession>A0ABX3SXC6</accession>
<dbReference type="EMBL" id="MVHV01000001">
    <property type="protein sequence ID" value="ORA85362.1"/>
    <property type="molecule type" value="Genomic_DNA"/>
</dbReference>
<feature type="region of interest" description="Disordered" evidence="1">
    <location>
        <begin position="283"/>
        <end position="352"/>
    </location>
</feature>
<gene>
    <name evidence="2" type="ORF">BST29_00340</name>
</gene>
<protein>
    <recommendedName>
        <fullName evidence="4">DUF4226 domain-containing protein</fullName>
    </recommendedName>
</protein>
<reference evidence="2 3" key="1">
    <citation type="submission" date="2017-02" db="EMBL/GenBank/DDBJ databases">
        <title>The new phylogeny of genus Mycobacterium.</title>
        <authorList>
            <person name="Tortoli E."/>
            <person name="Trovato A."/>
            <person name="Cirillo D.M."/>
        </authorList>
    </citation>
    <scope>NUCLEOTIDE SEQUENCE [LARGE SCALE GENOMIC DNA]</scope>
    <source>
        <strain evidence="2 3">IP1130001</strain>
    </source>
</reference>
<dbReference type="Pfam" id="PF10774">
    <property type="entry name" value="DUF4226"/>
    <property type="match status" value="1"/>
</dbReference>
<feature type="region of interest" description="Disordered" evidence="1">
    <location>
        <begin position="188"/>
        <end position="259"/>
    </location>
</feature>
<evidence type="ECO:0000313" key="3">
    <source>
        <dbReference type="Proteomes" id="UP000243140"/>
    </source>
</evidence>
<feature type="compositionally biased region" description="Low complexity" evidence="1">
    <location>
        <begin position="464"/>
        <end position="473"/>
    </location>
</feature>
<keyword evidence="3" id="KW-1185">Reference proteome</keyword>
<feature type="region of interest" description="Disordered" evidence="1">
    <location>
        <begin position="57"/>
        <end position="78"/>
    </location>
</feature>
<feature type="compositionally biased region" description="Acidic residues" evidence="1">
    <location>
        <begin position="322"/>
        <end position="331"/>
    </location>
</feature>
<evidence type="ECO:0000256" key="1">
    <source>
        <dbReference type="SAM" id="MobiDB-lite"/>
    </source>
</evidence>
<feature type="compositionally biased region" description="Low complexity" evidence="1">
    <location>
        <begin position="236"/>
        <end position="246"/>
    </location>
</feature>
<feature type="region of interest" description="Disordered" evidence="1">
    <location>
        <begin position="452"/>
        <end position="473"/>
    </location>
</feature>
<evidence type="ECO:0008006" key="4">
    <source>
        <dbReference type="Google" id="ProtNLM"/>
    </source>
</evidence>
<name>A0ABX3SXC6_MYCMA</name>
<proteinExistence type="predicted"/>
<sequence length="473" mass="48749">MSAFDELLATVKYVRDRSGDPNAWQMGLAPNEVAAVITPTTPPEQVDTIVRRIRQQHPDLFGPGTPGIPDPSSDREKGDAAEAMAGAEAALAHQNSASSQLDMQVISAILNAHLKAVEGREALTKLQRETEAAVQARSDLDTPAGARDFQRFLIGKLKDIRAVVLNASLDDTSKSALMAAWTSLYDASKNGPNPPGDQPPAPAVPARGTTQRPLDDPDTEWDPLDSMWADDPGLLAADASGQGASAPAPPSAPAMPTIPNLGAGSVPGVGTAPGSAAGWGVPAGLPLPGLQEGGRTDPALRDSYDDGPLGSDADLVDHADNQTDDEDEGHDDDASVDRPESPSEGPTIVTLPDGETVTAASPQLAAVIKAAVDGAPIADAFHQQGITIPPPGTAVTDPIDPLRVIPGDIGVFIDRHALALGHEKALLDGQIQHIATVSGPSFLGWEHPPAATAAAMPHTPTPTRPAATSTTGQ</sequence>
<evidence type="ECO:0000313" key="2">
    <source>
        <dbReference type="EMBL" id="ORA85362.1"/>
    </source>
</evidence>
<dbReference type="InterPro" id="IPR019710">
    <property type="entry name" value="DUF4226"/>
</dbReference>
<organism evidence="2 3">
    <name type="scientific">Mycobacterium malmoense</name>
    <dbReference type="NCBI Taxonomy" id="1780"/>
    <lineage>
        <taxon>Bacteria</taxon>
        <taxon>Bacillati</taxon>
        <taxon>Actinomycetota</taxon>
        <taxon>Actinomycetes</taxon>
        <taxon>Mycobacteriales</taxon>
        <taxon>Mycobacteriaceae</taxon>
        <taxon>Mycobacterium</taxon>
    </lineage>
</organism>